<gene>
    <name evidence="3" type="ORF">BIW11_05125</name>
</gene>
<sequence>MASRTSNDKARLANYLDTPDNDMDLITPADPHAGHGGRAEGYTSLADANSTEQDDQTNLPLKRPLSVTVLKEIELTERYRRAFVARKYLLEIVLMLYIFPTTLLTTPMTELFVQKVHLRK</sequence>
<feature type="region of interest" description="Disordered" evidence="1">
    <location>
        <begin position="1"/>
        <end position="43"/>
    </location>
</feature>
<protein>
    <submittedName>
        <fullName evidence="3">Uncharacterized protein</fullName>
    </submittedName>
</protein>
<dbReference type="EMBL" id="MNPL01000103">
    <property type="protein sequence ID" value="OQR80340.1"/>
    <property type="molecule type" value="Genomic_DNA"/>
</dbReference>
<organism evidence="3 4">
    <name type="scientific">Tropilaelaps mercedesae</name>
    <dbReference type="NCBI Taxonomy" id="418985"/>
    <lineage>
        <taxon>Eukaryota</taxon>
        <taxon>Metazoa</taxon>
        <taxon>Ecdysozoa</taxon>
        <taxon>Arthropoda</taxon>
        <taxon>Chelicerata</taxon>
        <taxon>Arachnida</taxon>
        <taxon>Acari</taxon>
        <taxon>Parasitiformes</taxon>
        <taxon>Mesostigmata</taxon>
        <taxon>Gamasina</taxon>
        <taxon>Dermanyssoidea</taxon>
        <taxon>Laelapidae</taxon>
        <taxon>Tropilaelaps</taxon>
    </lineage>
</organism>
<dbReference type="InParanoid" id="A0A1V9Y3P1"/>
<feature type="compositionally biased region" description="Basic and acidic residues" evidence="1">
    <location>
        <begin position="1"/>
        <end position="11"/>
    </location>
</feature>
<evidence type="ECO:0000256" key="2">
    <source>
        <dbReference type="SAM" id="Phobius"/>
    </source>
</evidence>
<name>A0A1V9Y3P1_9ACAR</name>
<accession>A0A1V9Y3P1</accession>
<dbReference type="Proteomes" id="UP000192247">
    <property type="component" value="Unassembled WGS sequence"/>
</dbReference>
<comment type="caution">
    <text evidence="3">The sequence shown here is derived from an EMBL/GenBank/DDBJ whole genome shotgun (WGS) entry which is preliminary data.</text>
</comment>
<feature type="transmembrane region" description="Helical" evidence="2">
    <location>
        <begin position="88"/>
        <end position="108"/>
    </location>
</feature>
<dbReference type="AlphaFoldDB" id="A0A1V9Y3P1"/>
<keyword evidence="4" id="KW-1185">Reference proteome</keyword>
<reference evidence="3 4" key="1">
    <citation type="journal article" date="2017" name="Gigascience">
        <title>Draft genome of the honey bee ectoparasitic mite, Tropilaelaps mercedesae, is shaped by the parasitic life history.</title>
        <authorList>
            <person name="Dong X."/>
            <person name="Armstrong S.D."/>
            <person name="Xia D."/>
            <person name="Makepeace B.L."/>
            <person name="Darby A.C."/>
            <person name="Kadowaki T."/>
        </authorList>
    </citation>
    <scope>NUCLEOTIDE SEQUENCE [LARGE SCALE GENOMIC DNA]</scope>
    <source>
        <strain evidence="3">Wuxi-XJTLU</strain>
    </source>
</reference>
<evidence type="ECO:0000313" key="4">
    <source>
        <dbReference type="Proteomes" id="UP000192247"/>
    </source>
</evidence>
<proteinExistence type="predicted"/>
<evidence type="ECO:0000256" key="1">
    <source>
        <dbReference type="SAM" id="MobiDB-lite"/>
    </source>
</evidence>
<keyword evidence="2" id="KW-0472">Membrane</keyword>
<keyword evidence="2" id="KW-1133">Transmembrane helix</keyword>
<evidence type="ECO:0000313" key="3">
    <source>
        <dbReference type="EMBL" id="OQR80340.1"/>
    </source>
</evidence>
<keyword evidence="2" id="KW-0812">Transmembrane</keyword>